<dbReference type="InterPro" id="IPR017900">
    <property type="entry name" value="4Fe4S_Fe_S_CS"/>
</dbReference>
<keyword evidence="7" id="KW-0677">Repeat</keyword>
<evidence type="ECO:0000256" key="10">
    <source>
        <dbReference type="ARBA" id="ARBA00023014"/>
    </source>
</evidence>
<proteinExistence type="predicted"/>
<dbReference type="NCBIfam" id="NF045480">
    <property type="entry name" value="FdxA_Actino"/>
    <property type="match status" value="1"/>
</dbReference>
<evidence type="ECO:0000256" key="12">
    <source>
        <dbReference type="RuleBase" id="RU365098"/>
    </source>
</evidence>
<dbReference type="AlphaFoldDB" id="A0A0U3PHP4"/>
<evidence type="ECO:0000256" key="8">
    <source>
        <dbReference type="ARBA" id="ARBA00022982"/>
    </source>
</evidence>
<accession>A0A0U3PHP4</accession>
<evidence type="ECO:0000256" key="2">
    <source>
        <dbReference type="ARBA" id="ARBA00003532"/>
    </source>
</evidence>
<dbReference type="PANTHER" id="PTHR42859:SF2">
    <property type="entry name" value="FERREDOXIN"/>
    <property type="match status" value="1"/>
</dbReference>
<dbReference type="GO" id="GO:0051538">
    <property type="term" value="F:3 iron, 4 sulfur cluster binding"/>
    <property type="evidence" value="ECO:0007669"/>
    <property type="project" value="UniProtKB-UniRule"/>
</dbReference>
<keyword evidence="4 12" id="KW-0813">Transport</keyword>
<evidence type="ECO:0000256" key="5">
    <source>
        <dbReference type="ARBA" id="ARBA00022485"/>
    </source>
</evidence>
<comment type="cofactor">
    <cofactor evidence="1 12">
        <name>[4Fe-4S] cluster</name>
        <dbReference type="ChEBI" id="CHEBI:49883"/>
    </cofactor>
</comment>
<keyword evidence="8 12" id="KW-0249">Electron transport</keyword>
<keyword evidence="5 12" id="KW-0004">4Fe-4S</keyword>
<dbReference type="SUPFAM" id="SSF54862">
    <property type="entry name" value="4Fe-4S ferredoxins"/>
    <property type="match status" value="1"/>
</dbReference>
<dbReference type="KEGG" id="psul:AU252_12510"/>
<evidence type="ECO:0000313" key="15">
    <source>
        <dbReference type="Proteomes" id="UP000065151"/>
    </source>
</evidence>
<keyword evidence="9 12" id="KW-0408">Iron</keyword>
<evidence type="ECO:0000256" key="4">
    <source>
        <dbReference type="ARBA" id="ARBA00022448"/>
    </source>
</evidence>
<dbReference type="PROSITE" id="PS51379">
    <property type="entry name" value="4FE4S_FER_2"/>
    <property type="match status" value="1"/>
</dbReference>
<evidence type="ECO:0000313" key="14">
    <source>
        <dbReference type="EMBL" id="ALV41880.1"/>
    </source>
</evidence>
<evidence type="ECO:0000259" key="13">
    <source>
        <dbReference type="PROSITE" id="PS51379"/>
    </source>
</evidence>
<dbReference type="GO" id="GO:0009055">
    <property type="term" value="F:electron transfer activity"/>
    <property type="evidence" value="ECO:0007669"/>
    <property type="project" value="UniProtKB-UniRule"/>
</dbReference>
<feature type="domain" description="4Fe-4S ferredoxin-type" evidence="13">
    <location>
        <begin position="30"/>
        <end position="60"/>
    </location>
</feature>
<organism evidence="14">
    <name type="scientific">Pseudarthrobacter sulfonivorans</name>
    <dbReference type="NCBI Taxonomy" id="121292"/>
    <lineage>
        <taxon>Bacteria</taxon>
        <taxon>Bacillati</taxon>
        <taxon>Actinomycetota</taxon>
        <taxon>Actinomycetes</taxon>
        <taxon>Micrococcales</taxon>
        <taxon>Micrococcaceae</taxon>
        <taxon>Pseudarthrobacter</taxon>
    </lineage>
</organism>
<evidence type="ECO:0000256" key="6">
    <source>
        <dbReference type="ARBA" id="ARBA00022723"/>
    </source>
</evidence>
<dbReference type="PANTHER" id="PTHR42859">
    <property type="entry name" value="OXIDOREDUCTASE"/>
    <property type="match status" value="1"/>
</dbReference>
<dbReference type="GO" id="GO:0051539">
    <property type="term" value="F:4 iron, 4 sulfur cluster binding"/>
    <property type="evidence" value="ECO:0007669"/>
    <property type="project" value="UniProtKB-UniRule"/>
</dbReference>
<keyword evidence="10 12" id="KW-0411">Iron-sulfur</keyword>
<dbReference type="InterPro" id="IPR017896">
    <property type="entry name" value="4Fe4S_Fe-S-bd"/>
</dbReference>
<keyword evidence="6 12" id="KW-0479">Metal-binding</keyword>
<dbReference type="InterPro" id="IPR000813">
    <property type="entry name" value="7Fe_ferredoxin"/>
</dbReference>
<dbReference type="PRINTS" id="PR00354">
    <property type="entry name" value="7FE8SFRDOXIN"/>
</dbReference>
<dbReference type="GO" id="GO:0046872">
    <property type="term" value="F:metal ion binding"/>
    <property type="evidence" value="ECO:0007669"/>
    <property type="project" value="UniProtKB-UniRule"/>
</dbReference>
<dbReference type="InterPro" id="IPR050294">
    <property type="entry name" value="RnfB_subfamily"/>
</dbReference>
<dbReference type="Proteomes" id="UP000065151">
    <property type="component" value="Chromosome"/>
</dbReference>
<dbReference type="Pfam" id="PF00037">
    <property type="entry name" value="Fer4"/>
    <property type="match status" value="1"/>
</dbReference>
<dbReference type="STRING" id="121292.AU252_12510"/>
<comment type="cofactor">
    <cofactor evidence="12">
        <name>[3Fe-4S] cluster</name>
        <dbReference type="ChEBI" id="CHEBI:21137"/>
    </cofactor>
    <text evidence="12">Binds 1 [3Fe-4S] cluster.</text>
</comment>
<evidence type="ECO:0000256" key="3">
    <source>
        <dbReference type="ARBA" id="ARBA00013529"/>
    </source>
</evidence>
<dbReference type="RefSeq" id="WP_058931004.1">
    <property type="nucleotide sequence ID" value="NZ_CP013747.1"/>
</dbReference>
<evidence type="ECO:0000256" key="1">
    <source>
        <dbReference type="ARBA" id="ARBA00001966"/>
    </source>
</evidence>
<dbReference type="InterPro" id="IPR054830">
    <property type="entry name" value="FdxA_Actino"/>
</dbReference>
<gene>
    <name evidence="14" type="ORF">AU252_12510</name>
</gene>
<evidence type="ECO:0000256" key="9">
    <source>
        <dbReference type="ARBA" id="ARBA00023004"/>
    </source>
</evidence>
<dbReference type="PROSITE" id="PS00198">
    <property type="entry name" value="4FE4S_FER_1"/>
    <property type="match status" value="1"/>
</dbReference>
<name>A0A0U3PHP4_9MICC</name>
<dbReference type="Gene3D" id="3.30.70.20">
    <property type="match status" value="1"/>
</dbReference>
<sequence length="107" mass="11814">MVYVVTEACVDVQDKSCMEECPADCIFEGGRMTYINPDLCIDCGACVSLCPVEAIYYDAELPSDQEQYIELNERFFAGVQTPKSGRKAGKIAFDVDEILALSRRGGQ</sequence>
<dbReference type="EMBL" id="CP013747">
    <property type="protein sequence ID" value="ALV41880.1"/>
    <property type="molecule type" value="Genomic_DNA"/>
</dbReference>
<comment type="function">
    <text evidence="2 12">Ferredoxins are iron-sulfur proteins that transfer electrons in a wide variety of metabolic reactions.</text>
</comment>
<protein>
    <recommendedName>
        <fullName evidence="3 12">Ferredoxin</fullName>
    </recommendedName>
</protein>
<evidence type="ECO:0000256" key="11">
    <source>
        <dbReference type="ARBA" id="ARBA00023291"/>
    </source>
</evidence>
<keyword evidence="11 12" id="KW-0003">3Fe-4S</keyword>
<reference evidence="14 15" key="1">
    <citation type="submission" date="2015-12" db="EMBL/GenBank/DDBJ databases">
        <authorList>
            <person name="Shamseldin A."/>
            <person name="Moawad H."/>
            <person name="Abd El-Rahim W.M."/>
            <person name="Sadowsky M.J."/>
        </authorList>
    </citation>
    <scope>NUCLEOTIDE SEQUENCE [LARGE SCALE GENOMIC DNA]</scope>
    <source>
        <strain evidence="14 15">Ar51</strain>
    </source>
</reference>
<evidence type="ECO:0000256" key="7">
    <source>
        <dbReference type="ARBA" id="ARBA00022737"/>
    </source>
</evidence>